<keyword evidence="13 17" id="KW-0472">Membrane</keyword>
<comment type="similarity">
    <text evidence="2">Belongs to the CpsD/CapB family.</text>
</comment>
<dbReference type="Proteomes" id="UP001255185">
    <property type="component" value="Unassembled WGS sequence"/>
</dbReference>
<organism evidence="21 22">
    <name type="scientific">Flavobacterium arsenatis</name>
    <dbReference type="NCBI Taxonomy" id="1484332"/>
    <lineage>
        <taxon>Bacteria</taxon>
        <taxon>Pseudomonadati</taxon>
        <taxon>Bacteroidota</taxon>
        <taxon>Flavobacteriia</taxon>
        <taxon>Flavobacteriales</taxon>
        <taxon>Flavobacteriaceae</taxon>
        <taxon>Flavobacterium</taxon>
    </lineage>
</organism>
<dbReference type="PANTHER" id="PTHR32309">
    <property type="entry name" value="TYROSINE-PROTEIN KINASE"/>
    <property type="match status" value="1"/>
</dbReference>
<evidence type="ECO:0000259" key="18">
    <source>
        <dbReference type="Pfam" id="PF02706"/>
    </source>
</evidence>
<feature type="transmembrane region" description="Helical" evidence="17">
    <location>
        <begin position="33"/>
        <end position="51"/>
    </location>
</feature>
<dbReference type="InterPro" id="IPR005702">
    <property type="entry name" value="Wzc-like_C"/>
</dbReference>
<dbReference type="Pfam" id="PF02706">
    <property type="entry name" value="Wzz"/>
    <property type="match status" value="1"/>
</dbReference>
<keyword evidence="8 17" id="KW-0812">Transmembrane</keyword>
<keyword evidence="14" id="KW-0829">Tyrosine-protein kinase</keyword>
<dbReference type="InterPro" id="IPR032807">
    <property type="entry name" value="GNVR"/>
</dbReference>
<feature type="transmembrane region" description="Helical" evidence="17">
    <location>
        <begin position="495"/>
        <end position="514"/>
    </location>
</feature>
<name>A0ABU1TPG4_9FLAO</name>
<keyword evidence="22" id="KW-1185">Reference proteome</keyword>
<dbReference type="PANTHER" id="PTHR32309:SF13">
    <property type="entry name" value="FERRIC ENTEROBACTIN TRANSPORT PROTEIN FEPE"/>
    <property type="match status" value="1"/>
</dbReference>
<keyword evidence="11" id="KW-0067">ATP-binding</keyword>
<dbReference type="NCBIfam" id="TIGR01007">
    <property type="entry name" value="eps_fam"/>
    <property type="match status" value="1"/>
</dbReference>
<evidence type="ECO:0000256" key="2">
    <source>
        <dbReference type="ARBA" id="ARBA00007316"/>
    </source>
</evidence>
<sequence>MTDYQDFFEDNTKTESNVSLKESIEKYTIHYKWFILSILLFLIFGFFYIRYTEPQFDTTTTILLKKDKGGVLSDLTLMPDMGFGSNNSFIDDEIQIIKSIPVVSSVVNELKLNVKYYNRTEITKRFVEVYKQKPFELMIKSNDSMSIENLIFYIEIQDQNNFVLIDESGKESNLKFGQSFNLDNHKMVLIPNLLMLSKYKSSYFKMEIKDFDEVVDVLRNDLIVEPISKTANSILIKLKSNLPEKSEDVLNKIVLHYINDAINDKNRIALKTAEFINNRIVVLNEDLTKLEKNVEEFKTENKLTDISSEAKQYILGQSEIEKKINETQIQLSLVKYMRDYLDNNPDELIPSNIGLQEPNIVLNIEKHNQLFSLKRNYLKVSTEFNPEVITLTNTLEDIRGVIVEGLKNQKSSLTITLNNFKKQDNIVNSKIGNIPRQEREYRDIFRQQQTKEALFLFLLQKREEATISAVSALPSAKVINHAYTAKKAVSPVKPMILLICIVIGFIIPFLFIYIKNVLDTKIKDSKQLEKLINIPILGNIARGENSERIILKKNDRTTVGESFRLLVANLEFLLNDTKKCKSILITSTISGEGKSFVSSNLAANLAFSGHKVVLIGLDLRVPKLDEYFKITSKFGVTHYIKDDQLVLDDIINKIDGIEHLDVINSGLILPNFIDIIKNNRLNDLITQLKEKYDYVIIDSAPVGLVSDTLLLNTVADLCLYVVRADYLDKRLLEVAEKLKKDKRFKDIILLLNDVDMNNFKYGYGNAYNYVDDQDKTASRFSKMLKNIKKK</sequence>
<evidence type="ECO:0000256" key="6">
    <source>
        <dbReference type="ARBA" id="ARBA00022519"/>
    </source>
</evidence>
<proteinExistence type="inferred from homology"/>
<evidence type="ECO:0000256" key="3">
    <source>
        <dbReference type="ARBA" id="ARBA00008883"/>
    </source>
</evidence>
<feature type="domain" description="Polysaccharide chain length determinant N-terminal" evidence="18">
    <location>
        <begin position="30"/>
        <end position="110"/>
    </location>
</feature>
<evidence type="ECO:0000256" key="1">
    <source>
        <dbReference type="ARBA" id="ARBA00004429"/>
    </source>
</evidence>
<dbReference type="Pfam" id="PF13807">
    <property type="entry name" value="GNVR"/>
    <property type="match status" value="1"/>
</dbReference>
<dbReference type="RefSeq" id="WP_310026244.1">
    <property type="nucleotide sequence ID" value="NZ_JAVDVI010000007.1"/>
</dbReference>
<dbReference type="EMBL" id="JAVDVI010000007">
    <property type="protein sequence ID" value="MDR6967869.1"/>
    <property type="molecule type" value="Genomic_DNA"/>
</dbReference>
<gene>
    <name evidence="21" type="ORF">J2X31_001883</name>
</gene>
<evidence type="ECO:0000256" key="12">
    <source>
        <dbReference type="ARBA" id="ARBA00022989"/>
    </source>
</evidence>
<comment type="subcellular location">
    <subcellularLocation>
        <location evidence="1">Cell inner membrane</location>
        <topology evidence="1">Multi-pass membrane protein</topology>
    </subcellularLocation>
</comment>
<keyword evidence="7" id="KW-0808">Transferase</keyword>
<evidence type="ECO:0000256" key="16">
    <source>
        <dbReference type="SAM" id="Coils"/>
    </source>
</evidence>
<keyword evidence="12 17" id="KW-1133">Transmembrane helix</keyword>
<evidence type="ECO:0000256" key="13">
    <source>
        <dbReference type="ARBA" id="ARBA00023136"/>
    </source>
</evidence>
<evidence type="ECO:0000259" key="19">
    <source>
        <dbReference type="Pfam" id="PF13614"/>
    </source>
</evidence>
<evidence type="ECO:0000256" key="4">
    <source>
        <dbReference type="ARBA" id="ARBA00011903"/>
    </source>
</evidence>
<feature type="domain" description="AAA" evidence="19">
    <location>
        <begin position="581"/>
        <end position="723"/>
    </location>
</feature>
<evidence type="ECO:0000256" key="17">
    <source>
        <dbReference type="SAM" id="Phobius"/>
    </source>
</evidence>
<evidence type="ECO:0000256" key="7">
    <source>
        <dbReference type="ARBA" id="ARBA00022679"/>
    </source>
</evidence>
<protein>
    <recommendedName>
        <fullName evidence="4">non-specific protein-tyrosine kinase</fullName>
        <ecNumber evidence="4">2.7.10.2</ecNumber>
    </recommendedName>
</protein>
<feature type="domain" description="Tyrosine-protein kinase G-rich" evidence="20">
    <location>
        <begin position="446"/>
        <end position="516"/>
    </location>
</feature>
<keyword evidence="5" id="KW-1003">Cell membrane</keyword>
<evidence type="ECO:0000256" key="11">
    <source>
        <dbReference type="ARBA" id="ARBA00022840"/>
    </source>
</evidence>
<dbReference type="InterPro" id="IPR003856">
    <property type="entry name" value="LPS_length_determ_N"/>
</dbReference>
<evidence type="ECO:0000256" key="5">
    <source>
        <dbReference type="ARBA" id="ARBA00022475"/>
    </source>
</evidence>
<evidence type="ECO:0000313" key="22">
    <source>
        <dbReference type="Proteomes" id="UP001255185"/>
    </source>
</evidence>
<evidence type="ECO:0000256" key="8">
    <source>
        <dbReference type="ARBA" id="ARBA00022692"/>
    </source>
</evidence>
<dbReference type="InterPro" id="IPR027417">
    <property type="entry name" value="P-loop_NTPase"/>
</dbReference>
<evidence type="ECO:0000259" key="20">
    <source>
        <dbReference type="Pfam" id="PF13807"/>
    </source>
</evidence>
<keyword evidence="10" id="KW-0418">Kinase</keyword>
<evidence type="ECO:0000313" key="21">
    <source>
        <dbReference type="EMBL" id="MDR6967869.1"/>
    </source>
</evidence>
<comment type="catalytic activity">
    <reaction evidence="15">
        <text>L-tyrosyl-[protein] + ATP = O-phospho-L-tyrosyl-[protein] + ADP + H(+)</text>
        <dbReference type="Rhea" id="RHEA:10596"/>
        <dbReference type="Rhea" id="RHEA-COMP:10136"/>
        <dbReference type="Rhea" id="RHEA-COMP:20101"/>
        <dbReference type="ChEBI" id="CHEBI:15378"/>
        <dbReference type="ChEBI" id="CHEBI:30616"/>
        <dbReference type="ChEBI" id="CHEBI:46858"/>
        <dbReference type="ChEBI" id="CHEBI:61978"/>
        <dbReference type="ChEBI" id="CHEBI:456216"/>
        <dbReference type="EC" id="2.7.10.2"/>
    </reaction>
</comment>
<dbReference type="Pfam" id="PF13614">
    <property type="entry name" value="AAA_31"/>
    <property type="match status" value="1"/>
</dbReference>
<dbReference type="InterPro" id="IPR025669">
    <property type="entry name" value="AAA_dom"/>
</dbReference>
<dbReference type="InterPro" id="IPR050445">
    <property type="entry name" value="Bact_polysacc_biosynth/exp"/>
</dbReference>
<reference evidence="21 22" key="1">
    <citation type="submission" date="2023-07" db="EMBL/GenBank/DDBJ databases">
        <title>Sorghum-associated microbial communities from plants grown in Nebraska, USA.</title>
        <authorList>
            <person name="Schachtman D."/>
        </authorList>
    </citation>
    <scope>NUCLEOTIDE SEQUENCE [LARGE SCALE GENOMIC DNA]</scope>
    <source>
        <strain evidence="21 22">3773</strain>
    </source>
</reference>
<keyword evidence="16" id="KW-0175">Coiled coil</keyword>
<dbReference type="SUPFAM" id="SSF52540">
    <property type="entry name" value="P-loop containing nucleoside triphosphate hydrolases"/>
    <property type="match status" value="1"/>
</dbReference>
<dbReference type="EC" id="2.7.10.2" evidence="4"/>
<evidence type="ECO:0000256" key="15">
    <source>
        <dbReference type="ARBA" id="ARBA00051245"/>
    </source>
</evidence>
<comment type="caution">
    <text evidence="21">The sequence shown here is derived from an EMBL/GenBank/DDBJ whole genome shotgun (WGS) entry which is preliminary data.</text>
</comment>
<feature type="coiled-coil region" evidence="16">
    <location>
        <begin position="273"/>
        <end position="300"/>
    </location>
</feature>
<dbReference type="CDD" id="cd05387">
    <property type="entry name" value="BY-kinase"/>
    <property type="match status" value="1"/>
</dbReference>
<evidence type="ECO:0000256" key="10">
    <source>
        <dbReference type="ARBA" id="ARBA00022777"/>
    </source>
</evidence>
<keyword evidence="6" id="KW-0997">Cell inner membrane</keyword>
<evidence type="ECO:0000256" key="9">
    <source>
        <dbReference type="ARBA" id="ARBA00022741"/>
    </source>
</evidence>
<keyword evidence="9" id="KW-0547">Nucleotide-binding</keyword>
<accession>A0ABU1TPG4</accession>
<evidence type="ECO:0000256" key="14">
    <source>
        <dbReference type="ARBA" id="ARBA00023137"/>
    </source>
</evidence>
<comment type="similarity">
    <text evidence="3">Belongs to the etk/wzc family.</text>
</comment>
<dbReference type="Gene3D" id="3.40.50.300">
    <property type="entry name" value="P-loop containing nucleotide triphosphate hydrolases"/>
    <property type="match status" value="1"/>
</dbReference>